<dbReference type="InterPro" id="IPR013249">
    <property type="entry name" value="RNA_pol_sigma70_r4_t2"/>
</dbReference>
<dbReference type="RefSeq" id="WP_011018712.1">
    <property type="nucleotide sequence ID" value="NZ_DUJS01000004.1"/>
</dbReference>
<reference evidence="2" key="1">
    <citation type="journal article" date="2020" name="bioRxiv">
        <title>A rank-normalized archaeal taxonomy based on genome phylogeny resolves widespread incomplete and uneven classifications.</title>
        <authorList>
            <person name="Rinke C."/>
            <person name="Chuvochina M."/>
            <person name="Mussig A.J."/>
            <person name="Chaumeil P.-A."/>
            <person name="Waite D.W."/>
            <person name="Whitman W.B."/>
            <person name="Parks D.H."/>
            <person name="Hugenholtz P."/>
        </authorList>
    </citation>
    <scope>NUCLEOTIDE SEQUENCE</scope>
    <source>
        <strain evidence="2">UBA8853</strain>
    </source>
</reference>
<proteinExistence type="predicted"/>
<evidence type="ECO:0000259" key="1">
    <source>
        <dbReference type="Pfam" id="PF08281"/>
    </source>
</evidence>
<dbReference type="Pfam" id="PF08281">
    <property type="entry name" value="Sigma70_r4_2"/>
    <property type="match status" value="1"/>
</dbReference>
<dbReference type="EMBL" id="DUJS01000004">
    <property type="protein sequence ID" value="HII70505.1"/>
    <property type="molecule type" value="Genomic_DNA"/>
</dbReference>
<dbReference type="GO" id="GO:0016987">
    <property type="term" value="F:sigma factor activity"/>
    <property type="evidence" value="ECO:0007669"/>
    <property type="project" value="InterPro"/>
</dbReference>
<feature type="domain" description="RNA polymerase sigma factor 70 region 4 type 2" evidence="1">
    <location>
        <begin position="27"/>
        <end position="65"/>
    </location>
</feature>
<evidence type="ECO:0000313" key="2">
    <source>
        <dbReference type="EMBL" id="HII70505.1"/>
    </source>
</evidence>
<comment type="caution">
    <text evidence="2">The sequence shown here is derived from an EMBL/GenBank/DDBJ whole genome shotgun (WGS) entry which is preliminary data.</text>
</comment>
<dbReference type="GO" id="GO:0006352">
    <property type="term" value="P:DNA-templated transcription initiation"/>
    <property type="evidence" value="ECO:0007669"/>
    <property type="project" value="InterPro"/>
</dbReference>
<evidence type="ECO:0000313" key="3">
    <source>
        <dbReference type="Proteomes" id="UP000619545"/>
    </source>
</evidence>
<dbReference type="GeneID" id="1477645"/>
<sequence length="81" mass="9431">MAEQKPYYGAWPCHPRDLVEEGVTTSARRARIVLRKYVLGQSEEEIAEEEDISLKSVKYHLEKAEEEGLIDYVKEKFVESE</sequence>
<name>A0A832WKV6_9EURY</name>
<protein>
    <submittedName>
        <fullName evidence="2">Winged helix-turn-helix transcriptional regulator</fullName>
    </submittedName>
</protein>
<dbReference type="Proteomes" id="UP000619545">
    <property type="component" value="Unassembled WGS sequence"/>
</dbReference>
<dbReference type="AlphaFoldDB" id="A0A832WKV6"/>
<gene>
    <name evidence="2" type="ORF">HA336_04650</name>
</gene>
<organism evidence="2 3">
    <name type="scientific">Methanopyrus kandleri</name>
    <dbReference type="NCBI Taxonomy" id="2320"/>
    <lineage>
        <taxon>Archaea</taxon>
        <taxon>Methanobacteriati</taxon>
        <taxon>Methanobacteriota</taxon>
        <taxon>Methanomada group</taxon>
        <taxon>Methanopyri</taxon>
        <taxon>Methanopyrales</taxon>
        <taxon>Methanopyraceae</taxon>
        <taxon>Methanopyrus</taxon>
    </lineage>
</organism>
<accession>A0A832WKV6</accession>
<dbReference type="GO" id="GO:0003677">
    <property type="term" value="F:DNA binding"/>
    <property type="evidence" value="ECO:0007669"/>
    <property type="project" value="InterPro"/>
</dbReference>